<organism evidence="8 9">
    <name type="scientific">Candidatus Sulfobium mesophilum</name>
    <dbReference type="NCBI Taxonomy" id="2016548"/>
    <lineage>
        <taxon>Bacteria</taxon>
        <taxon>Pseudomonadati</taxon>
        <taxon>Nitrospirota</taxon>
        <taxon>Nitrospiria</taxon>
        <taxon>Nitrospirales</taxon>
        <taxon>Nitrospiraceae</taxon>
        <taxon>Candidatus Sulfobium</taxon>
    </lineage>
</organism>
<dbReference type="GO" id="GO:0008780">
    <property type="term" value="F:acyl-[acyl-carrier-protein]-UDP-N-acetylglucosamine O-acyltransferase activity"/>
    <property type="evidence" value="ECO:0007669"/>
    <property type="project" value="UniProtKB-UniRule"/>
</dbReference>
<dbReference type="GO" id="GO:0016020">
    <property type="term" value="C:membrane"/>
    <property type="evidence" value="ECO:0007669"/>
    <property type="project" value="GOC"/>
</dbReference>
<dbReference type="NCBIfam" id="TIGR01852">
    <property type="entry name" value="lipid_A_lpxA"/>
    <property type="match status" value="1"/>
</dbReference>
<proteinExistence type="inferred from homology"/>
<evidence type="ECO:0000256" key="4">
    <source>
        <dbReference type="ARBA" id="ARBA00023098"/>
    </source>
</evidence>
<accession>A0A2U3QIP5</accession>
<comment type="function">
    <text evidence="6">Involved in the biosynthesis of lipid A, a phosphorylated glycolipid that anchors the lipopolysaccharide to the outer membrane of the cell.</text>
</comment>
<keyword evidence="6" id="KW-0963">Cytoplasm</keyword>
<dbReference type="Gene3D" id="1.20.1180.10">
    <property type="entry name" value="Udp N-acetylglucosamine O-acyltransferase, C-terminal domain"/>
    <property type="match status" value="1"/>
</dbReference>
<comment type="catalytic activity">
    <reaction evidence="6">
        <text>a (3R)-hydroxyacyl-[ACP] + UDP-N-acetyl-alpha-D-glucosamine = a UDP-3-O-[(3R)-3-hydroxyacyl]-N-acetyl-alpha-D-glucosamine + holo-[ACP]</text>
        <dbReference type="Rhea" id="RHEA:67812"/>
        <dbReference type="Rhea" id="RHEA-COMP:9685"/>
        <dbReference type="Rhea" id="RHEA-COMP:9945"/>
        <dbReference type="ChEBI" id="CHEBI:57705"/>
        <dbReference type="ChEBI" id="CHEBI:64479"/>
        <dbReference type="ChEBI" id="CHEBI:78827"/>
        <dbReference type="ChEBI" id="CHEBI:173225"/>
        <dbReference type="EC" id="2.3.1.129"/>
    </reaction>
</comment>
<keyword evidence="4 6" id="KW-0443">Lipid metabolism</keyword>
<evidence type="ECO:0000256" key="2">
    <source>
        <dbReference type="ARBA" id="ARBA00022556"/>
    </source>
</evidence>
<dbReference type="GO" id="GO:0009245">
    <property type="term" value="P:lipid A biosynthetic process"/>
    <property type="evidence" value="ECO:0007669"/>
    <property type="project" value="UniProtKB-UniRule"/>
</dbReference>
<dbReference type="InterPro" id="IPR037157">
    <property type="entry name" value="Acetyltransf_C_sf"/>
</dbReference>
<gene>
    <name evidence="6 8" type="primary">lpxA</name>
    <name evidence="8" type="ORF">NBG4_480016</name>
</gene>
<evidence type="ECO:0000256" key="6">
    <source>
        <dbReference type="HAMAP-Rule" id="MF_00387"/>
    </source>
</evidence>
<dbReference type="OrthoDB" id="9807278at2"/>
<dbReference type="InterPro" id="IPR001451">
    <property type="entry name" value="Hexapep"/>
</dbReference>
<keyword evidence="2 6" id="KW-0441">Lipid A biosynthesis</keyword>
<dbReference type="Gene3D" id="2.160.10.10">
    <property type="entry name" value="Hexapeptide repeat proteins"/>
    <property type="match status" value="1"/>
</dbReference>
<evidence type="ECO:0000256" key="1">
    <source>
        <dbReference type="ARBA" id="ARBA00022516"/>
    </source>
</evidence>
<feature type="domain" description="UDP N-acetylglucosamine O-acyltransferase C-terminal" evidence="7">
    <location>
        <begin position="177"/>
        <end position="258"/>
    </location>
</feature>
<dbReference type="PIRSF" id="PIRSF000456">
    <property type="entry name" value="UDP-GlcNAc_acltr"/>
    <property type="match status" value="1"/>
</dbReference>
<keyword evidence="1 6" id="KW-0444">Lipid biosynthesis</keyword>
<keyword evidence="3 6" id="KW-0808">Transferase</keyword>
<keyword evidence="9" id="KW-1185">Reference proteome</keyword>
<dbReference type="InterPro" id="IPR029098">
    <property type="entry name" value="Acetyltransf_C"/>
</dbReference>
<dbReference type="Pfam" id="PF00132">
    <property type="entry name" value="Hexapep"/>
    <property type="match status" value="1"/>
</dbReference>
<comment type="pathway">
    <text evidence="6">Glycolipid biosynthesis; lipid IV(A) biosynthesis; lipid IV(A) from (3R)-3-hydroxytetradecanoyl-[acyl-carrier-protein] and UDP-N-acetyl-alpha-D-glucosamine: step 1/6.</text>
</comment>
<comment type="subunit">
    <text evidence="6">Homotrimer.</text>
</comment>
<dbReference type="EMBL" id="OUUY01000095">
    <property type="protein sequence ID" value="SPQ01235.1"/>
    <property type="molecule type" value="Genomic_DNA"/>
</dbReference>
<dbReference type="Proteomes" id="UP000245125">
    <property type="component" value="Unassembled WGS sequence"/>
</dbReference>
<comment type="similarity">
    <text evidence="6">Belongs to the transferase hexapeptide repeat family. LpxA subfamily.</text>
</comment>
<dbReference type="AlphaFoldDB" id="A0A2U3QIP5"/>
<dbReference type="PANTHER" id="PTHR43480">
    <property type="entry name" value="ACYL-[ACYL-CARRIER-PROTEIN]--UDP-N-ACETYLGLUCOSAMINE O-ACYLTRANSFERASE"/>
    <property type="match status" value="1"/>
</dbReference>
<dbReference type="UniPathway" id="UPA00359">
    <property type="reaction ID" value="UER00477"/>
</dbReference>
<keyword evidence="5 6" id="KW-0012">Acyltransferase</keyword>
<dbReference type="EC" id="2.3.1.129" evidence="6"/>
<evidence type="ECO:0000259" key="7">
    <source>
        <dbReference type="Pfam" id="PF13720"/>
    </source>
</evidence>
<evidence type="ECO:0000256" key="3">
    <source>
        <dbReference type="ARBA" id="ARBA00022679"/>
    </source>
</evidence>
<reference evidence="9" key="1">
    <citation type="submission" date="2018-03" db="EMBL/GenBank/DDBJ databases">
        <authorList>
            <person name="Zecchin S."/>
        </authorList>
    </citation>
    <scope>NUCLEOTIDE SEQUENCE [LARGE SCALE GENOMIC DNA]</scope>
</reference>
<protein>
    <recommendedName>
        <fullName evidence="6">Acyl-[acyl-carrier-protein]--UDP-N-acetylglucosamine O-acyltransferase</fullName>
        <shortName evidence="6">UDP-N-acetylglucosamine acyltransferase</shortName>
        <ecNumber evidence="6">2.3.1.129</ecNumber>
    </recommendedName>
</protein>
<evidence type="ECO:0000313" key="9">
    <source>
        <dbReference type="Proteomes" id="UP000245125"/>
    </source>
</evidence>
<name>A0A2U3QIP5_9BACT</name>
<dbReference type="CDD" id="cd03351">
    <property type="entry name" value="LbH_UDP-GlcNAc_AT"/>
    <property type="match status" value="1"/>
</dbReference>
<dbReference type="InterPro" id="IPR011004">
    <property type="entry name" value="Trimer_LpxA-like_sf"/>
</dbReference>
<comment type="subcellular location">
    <subcellularLocation>
        <location evidence="6">Cytoplasm</location>
    </subcellularLocation>
</comment>
<keyword evidence="6" id="KW-0677">Repeat</keyword>
<sequence length="259" mass="28432">MKSKIHPSAIVDAKAEIDSNVEIGPFCIIKGGVKIKKGTKLLSNVIVEGITEIGENCVFHPFTSIGFRPQDLKYKAEETRLVVGNGNIVREYTSIHRASVGGDSVTSIGDNNFLMAYVHVAHDCKIGSNVILTNAATLAGHIVVEDHAYIGGVVAIHQFTRIGRYAMVGGFSGIGQDIPPYMIAAGARAKLFGPNTIGLQRHGFSEKTINEIKKAYKILFREKRTLKDALKRVQEEFPSSTEVRHIVEFIEKNKRGICR</sequence>
<evidence type="ECO:0000256" key="5">
    <source>
        <dbReference type="ARBA" id="ARBA00023315"/>
    </source>
</evidence>
<dbReference type="SUPFAM" id="SSF51161">
    <property type="entry name" value="Trimeric LpxA-like enzymes"/>
    <property type="match status" value="1"/>
</dbReference>
<evidence type="ECO:0000313" key="8">
    <source>
        <dbReference type="EMBL" id="SPQ01235.1"/>
    </source>
</evidence>
<dbReference type="GO" id="GO:0005737">
    <property type="term" value="C:cytoplasm"/>
    <property type="evidence" value="ECO:0007669"/>
    <property type="project" value="UniProtKB-SubCell"/>
</dbReference>
<dbReference type="Pfam" id="PF13720">
    <property type="entry name" value="Acetyltransf_11"/>
    <property type="match status" value="1"/>
</dbReference>
<dbReference type="NCBIfam" id="NF003657">
    <property type="entry name" value="PRK05289.1"/>
    <property type="match status" value="1"/>
</dbReference>
<dbReference type="InterPro" id="IPR010137">
    <property type="entry name" value="Lipid_A_LpxA"/>
</dbReference>
<dbReference type="HAMAP" id="MF_00387">
    <property type="entry name" value="LpxA"/>
    <property type="match status" value="1"/>
</dbReference>
<dbReference type="PANTHER" id="PTHR43480:SF1">
    <property type="entry name" value="ACYL-[ACYL-CARRIER-PROTEIN]--UDP-N-ACETYLGLUCOSAMINE O-ACYLTRANSFERASE, MITOCHONDRIAL-RELATED"/>
    <property type="match status" value="1"/>
</dbReference>